<dbReference type="Pfam" id="PF00378">
    <property type="entry name" value="ECH_1"/>
    <property type="match status" value="1"/>
</dbReference>
<dbReference type="CDD" id="cd06558">
    <property type="entry name" value="crotonase-like"/>
    <property type="match status" value="1"/>
</dbReference>
<dbReference type="InterPro" id="IPR029045">
    <property type="entry name" value="ClpP/crotonase-like_dom_sf"/>
</dbReference>
<feature type="chain" id="PRO_5040361871" evidence="1">
    <location>
        <begin position="21"/>
        <end position="297"/>
    </location>
</feature>
<keyword evidence="3" id="KW-1185">Reference proteome</keyword>
<reference evidence="2" key="1">
    <citation type="journal article" date="2021" name="Nat. Commun.">
        <title>Genetic determinants of endophytism in the Arabidopsis root mycobiome.</title>
        <authorList>
            <person name="Mesny F."/>
            <person name="Miyauchi S."/>
            <person name="Thiergart T."/>
            <person name="Pickel B."/>
            <person name="Atanasova L."/>
            <person name="Karlsson M."/>
            <person name="Huettel B."/>
            <person name="Barry K.W."/>
            <person name="Haridas S."/>
            <person name="Chen C."/>
            <person name="Bauer D."/>
            <person name="Andreopoulos W."/>
            <person name="Pangilinan J."/>
            <person name="LaButti K."/>
            <person name="Riley R."/>
            <person name="Lipzen A."/>
            <person name="Clum A."/>
            <person name="Drula E."/>
            <person name="Henrissat B."/>
            <person name="Kohler A."/>
            <person name="Grigoriev I.V."/>
            <person name="Martin F.M."/>
            <person name="Hacquard S."/>
        </authorList>
    </citation>
    <scope>NUCLEOTIDE SEQUENCE</scope>
    <source>
        <strain evidence="2">MPI-SDFR-AT-0117</strain>
    </source>
</reference>
<dbReference type="AlphaFoldDB" id="A0A9P8VNI8"/>
<organism evidence="2 3">
    <name type="scientific">Plectosphaerella plurivora</name>
    <dbReference type="NCBI Taxonomy" id="936078"/>
    <lineage>
        <taxon>Eukaryota</taxon>
        <taxon>Fungi</taxon>
        <taxon>Dikarya</taxon>
        <taxon>Ascomycota</taxon>
        <taxon>Pezizomycotina</taxon>
        <taxon>Sordariomycetes</taxon>
        <taxon>Hypocreomycetidae</taxon>
        <taxon>Glomerellales</taxon>
        <taxon>Plectosphaerellaceae</taxon>
        <taxon>Plectosphaerella</taxon>
    </lineage>
</organism>
<dbReference type="Gene3D" id="3.90.226.10">
    <property type="entry name" value="2-enoyl-CoA Hydratase, Chain A, domain 1"/>
    <property type="match status" value="1"/>
</dbReference>
<dbReference type="OrthoDB" id="410701at2759"/>
<comment type="caution">
    <text evidence="2">The sequence shown here is derived from an EMBL/GenBank/DDBJ whole genome shotgun (WGS) entry which is preliminary data.</text>
</comment>
<evidence type="ECO:0000313" key="3">
    <source>
        <dbReference type="Proteomes" id="UP000770015"/>
    </source>
</evidence>
<dbReference type="PANTHER" id="PTHR11941:SF54">
    <property type="entry name" value="ENOYL-COA HYDRATASE, MITOCHONDRIAL"/>
    <property type="match status" value="1"/>
</dbReference>
<dbReference type="SUPFAM" id="SSF52096">
    <property type="entry name" value="ClpP/crotonase"/>
    <property type="match status" value="1"/>
</dbReference>
<gene>
    <name evidence="2" type="ORF">F5X68DRAFT_238131</name>
</gene>
<dbReference type="InterPro" id="IPR001753">
    <property type="entry name" value="Enoyl-CoA_hydra/iso"/>
</dbReference>
<name>A0A9P8VNI8_9PEZI</name>
<proteinExistence type="predicted"/>
<dbReference type="GO" id="GO:0003824">
    <property type="term" value="F:catalytic activity"/>
    <property type="evidence" value="ECO:0007669"/>
    <property type="project" value="UniProtKB-ARBA"/>
</dbReference>
<sequence length="297" mass="32723">MIFTSPYILALATLAMRVLALDLPNYRAIRTSLIGGVLNVTFHNPDWPQVNFWGQSTQDEMTDLVERLHVDNETKVVVFSSDVPRFFIAHLDTSIFASPGGDEFIFTFANLLYNITTLPQVTIGAIEGRARGAGAEFLSSLDMRFATTVDTLIGAPEVSAGLIPGGGGGVLLASLVGRAQAMEYVLSARDVTASEAERLGWINRAFETSAELHAHINLLTSRIRLFPLISIQAAKEMINRVARPSFEDFYAEAMTFTKVTQDPLVQQVQATSNRILGSMDLLEVELTLPDWVHLFFE</sequence>
<feature type="signal peptide" evidence="1">
    <location>
        <begin position="1"/>
        <end position="20"/>
    </location>
</feature>
<evidence type="ECO:0000313" key="2">
    <source>
        <dbReference type="EMBL" id="KAH6696846.1"/>
    </source>
</evidence>
<dbReference type="PANTHER" id="PTHR11941">
    <property type="entry name" value="ENOYL-COA HYDRATASE-RELATED"/>
    <property type="match status" value="1"/>
</dbReference>
<keyword evidence="1" id="KW-0732">Signal</keyword>
<protein>
    <submittedName>
        <fullName evidence="2">ClpP/crotonase-like domain-containing protein</fullName>
    </submittedName>
</protein>
<accession>A0A9P8VNI8</accession>
<dbReference type="Proteomes" id="UP000770015">
    <property type="component" value="Unassembled WGS sequence"/>
</dbReference>
<dbReference type="GO" id="GO:0006635">
    <property type="term" value="P:fatty acid beta-oxidation"/>
    <property type="evidence" value="ECO:0007669"/>
    <property type="project" value="TreeGrafter"/>
</dbReference>
<dbReference type="EMBL" id="JAGSXJ010000001">
    <property type="protein sequence ID" value="KAH6696846.1"/>
    <property type="molecule type" value="Genomic_DNA"/>
</dbReference>
<evidence type="ECO:0000256" key="1">
    <source>
        <dbReference type="SAM" id="SignalP"/>
    </source>
</evidence>